<organism evidence="1">
    <name type="scientific">uncultured Caudovirales phage</name>
    <dbReference type="NCBI Taxonomy" id="2100421"/>
    <lineage>
        <taxon>Viruses</taxon>
        <taxon>Duplodnaviria</taxon>
        <taxon>Heunggongvirae</taxon>
        <taxon>Uroviricota</taxon>
        <taxon>Caudoviricetes</taxon>
        <taxon>Peduoviridae</taxon>
        <taxon>Maltschvirus</taxon>
        <taxon>Maltschvirus maltsch</taxon>
    </lineage>
</organism>
<reference evidence="1" key="1">
    <citation type="submission" date="2020-04" db="EMBL/GenBank/DDBJ databases">
        <authorList>
            <person name="Chiriac C."/>
            <person name="Salcher M."/>
            <person name="Ghai R."/>
            <person name="Kavagutti S V."/>
        </authorList>
    </citation>
    <scope>NUCLEOTIDE SEQUENCE</scope>
</reference>
<dbReference type="Gene3D" id="3.90.550.10">
    <property type="entry name" value="Spore Coat Polysaccharide Biosynthesis Protein SpsA, Chain A"/>
    <property type="match status" value="1"/>
</dbReference>
<sequence>MTETQTTQPVDCACLIHSDGYGWQYVDKLYSMLTRHLSRPVNLHVYTEESRPVPAPYIKHSLIDWGIQGPKKSWWYKIQLFNKQFHSGPLLYFDLDTVIVNNIDWLPQLNLRYFWTIRDFKHLWRPTHQGINSSVMFWDTEQFDWVWHGFMQNSIHQNMRRYPGDQDYLSDTIFQPRLRYFAESWVQSWRWQCLDGGYNFKQRAWKTPNSGTDIPDTTSVLVFHGHPKPHEIQDPTVVKHWC</sequence>
<dbReference type="SUPFAM" id="SSF53448">
    <property type="entry name" value="Nucleotide-diphospho-sugar transferases"/>
    <property type="match status" value="1"/>
</dbReference>
<dbReference type="InterPro" id="IPR029044">
    <property type="entry name" value="Nucleotide-diphossugar_trans"/>
</dbReference>
<accession>A0A6J5LU50</accession>
<protein>
    <recommendedName>
        <fullName evidence="2">Glycosyl transferase, family 8</fullName>
    </recommendedName>
</protein>
<name>A0A6J5LU50_9CAUD</name>
<dbReference type="EMBL" id="LR796341">
    <property type="protein sequence ID" value="CAB4138114.1"/>
    <property type="molecule type" value="Genomic_DNA"/>
</dbReference>
<evidence type="ECO:0008006" key="2">
    <source>
        <dbReference type="Google" id="ProtNLM"/>
    </source>
</evidence>
<proteinExistence type="predicted"/>
<gene>
    <name evidence="1" type="ORF">UFOVP328_307</name>
</gene>
<evidence type="ECO:0000313" key="1">
    <source>
        <dbReference type="EMBL" id="CAB4138114.1"/>
    </source>
</evidence>